<evidence type="ECO:0000313" key="2">
    <source>
        <dbReference type="EMBL" id="EKJ94376.1"/>
    </source>
</evidence>
<comment type="caution">
    <text evidence="2">The sequence shown here is derived from an EMBL/GenBank/DDBJ whole genome shotgun (WGS) entry which is preliminary data.</text>
</comment>
<reference evidence="2 3" key="1">
    <citation type="journal article" date="2013" name="Genome Announc.">
        <title>Genome Sequence of Rhizobium lupini HPC(L) Isolated from Saline Desert Soil, Kutch (Gujarat).</title>
        <authorList>
            <person name="Agarwal L."/>
            <person name="Purohit H.J."/>
        </authorList>
    </citation>
    <scope>NUCLEOTIDE SEQUENCE [LARGE SCALE GENOMIC DNA]</scope>
    <source>
        <strain evidence="3">HPC(L)</strain>
    </source>
</reference>
<accession>A0ABN0HIT0</accession>
<name>A0ABN0HIT0_RHILU</name>
<dbReference type="Proteomes" id="UP000017668">
    <property type="component" value="Unassembled WGS sequence"/>
</dbReference>
<evidence type="ECO:0000256" key="1">
    <source>
        <dbReference type="SAM" id="MobiDB-lite"/>
    </source>
</evidence>
<organism evidence="2 3">
    <name type="scientific">Bradyrhizobium lupini HPC(L)</name>
    <dbReference type="NCBI Taxonomy" id="1229491"/>
    <lineage>
        <taxon>Bacteria</taxon>
        <taxon>Pseudomonadati</taxon>
        <taxon>Pseudomonadota</taxon>
        <taxon>Alphaproteobacteria</taxon>
        <taxon>Hyphomicrobiales</taxon>
        <taxon>Nitrobacteraceae</taxon>
        <taxon>Bradyrhizobium</taxon>
    </lineage>
</organism>
<sequence length="75" mass="8601">MADNDPHILEMRARLFPELAGMRYNGYRWVDAEHPDPGLVPVIAPPKLEMFVGVGNRKPPRPQPKKPKKRRRGGF</sequence>
<feature type="compositionally biased region" description="Basic residues" evidence="1">
    <location>
        <begin position="58"/>
        <end position="75"/>
    </location>
</feature>
<feature type="region of interest" description="Disordered" evidence="1">
    <location>
        <begin position="52"/>
        <end position="75"/>
    </location>
</feature>
<evidence type="ECO:0000313" key="3">
    <source>
        <dbReference type="Proteomes" id="UP000017668"/>
    </source>
</evidence>
<proteinExistence type="predicted"/>
<gene>
    <name evidence="2" type="ORF">C241_19457</name>
</gene>
<protein>
    <submittedName>
        <fullName evidence="2">Uncharacterized protein</fullName>
    </submittedName>
</protein>
<dbReference type="EMBL" id="AMQQ01000029">
    <property type="protein sequence ID" value="EKJ94376.1"/>
    <property type="molecule type" value="Genomic_DNA"/>
</dbReference>
<keyword evidence="3" id="KW-1185">Reference proteome</keyword>
<dbReference type="RefSeq" id="WP_006699661.1">
    <property type="nucleotide sequence ID" value="NZ_AMQQ01000029.1"/>
</dbReference>